<reference evidence="3" key="2">
    <citation type="submission" date="2021-05" db="UniProtKB">
        <authorList>
            <consortium name="EnsemblPlants"/>
        </authorList>
    </citation>
    <scope>IDENTIFICATION</scope>
    <source>
        <strain evidence="3">subsp. malaccensis</strain>
    </source>
</reference>
<sequence length="117" mass="13251">MRTPSLELYLMLRRWKWIRPTQGCPELLLCLAGRLQEVLDLVAVGVHRELGEEGLPHQLLAELGSDEALRPDHEDHHGPDGIPLQIHPPPSSSRFPFQRLSPHPIIPRIAEGGKREK</sequence>
<dbReference type="Proteomes" id="UP000012960">
    <property type="component" value="Unplaced"/>
</dbReference>
<dbReference type="EnsemblPlants" id="Ma06_t14990.1">
    <property type="protein sequence ID" value="Ma06_p14990.1"/>
    <property type="gene ID" value="Ma06_g14990"/>
</dbReference>
<feature type="region of interest" description="Disordered" evidence="1">
    <location>
        <begin position="65"/>
        <end position="117"/>
    </location>
</feature>
<organism evidence="3 4">
    <name type="scientific">Musa acuminata subsp. malaccensis</name>
    <name type="common">Wild banana</name>
    <name type="synonym">Musa malaccensis</name>
    <dbReference type="NCBI Taxonomy" id="214687"/>
    <lineage>
        <taxon>Eukaryota</taxon>
        <taxon>Viridiplantae</taxon>
        <taxon>Streptophyta</taxon>
        <taxon>Embryophyta</taxon>
        <taxon>Tracheophyta</taxon>
        <taxon>Spermatophyta</taxon>
        <taxon>Magnoliopsida</taxon>
        <taxon>Liliopsida</taxon>
        <taxon>Zingiberales</taxon>
        <taxon>Musaceae</taxon>
        <taxon>Musa</taxon>
    </lineage>
</organism>
<gene>
    <name evidence="2" type="ORF">GSMUA_160950.1</name>
</gene>
<evidence type="ECO:0000313" key="4">
    <source>
        <dbReference type="Proteomes" id="UP000012960"/>
    </source>
</evidence>
<feature type="compositionally biased region" description="Basic and acidic residues" evidence="1">
    <location>
        <begin position="67"/>
        <end position="79"/>
    </location>
</feature>
<proteinExistence type="predicted"/>
<dbReference type="AlphaFoldDB" id="A0A804JGE3"/>
<protein>
    <submittedName>
        <fullName evidence="2">(wild Malaysian banana) hypothetical protein</fullName>
    </submittedName>
</protein>
<dbReference type="Gramene" id="Ma06_t14990.1">
    <property type="protein sequence ID" value="Ma06_p14990.1"/>
    <property type="gene ID" value="Ma06_g14990"/>
</dbReference>
<keyword evidence="4" id="KW-1185">Reference proteome</keyword>
<evidence type="ECO:0000313" key="3">
    <source>
        <dbReference type="EnsemblPlants" id="Ma06_p14990.1"/>
    </source>
</evidence>
<evidence type="ECO:0000313" key="2">
    <source>
        <dbReference type="EMBL" id="CAG1846300.1"/>
    </source>
</evidence>
<dbReference type="InParanoid" id="A0A804JGE3"/>
<reference evidence="2" key="1">
    <citation type="submission" date="2021-03" db="EMBL/GenBank/DDBJ databases">
        <authorList>
            <consortium name="Genoscope - CEA"/>
            <person name="William W."/>
        </authorList>
    </citation>
    <scope>NUCLEOTIDE SEQUENCE</scope>
    <source>
        <strain evidence="2">Doubled-haploid Pahang</strain>
    </source>
</reference>
<name>A0A804JGE3_MUSAM</name>
<dbReference type="EMBL" id="HG996471">
    <property type="protein sequence ID" value="CAG1846300.1"/>
    <property type="molecule type" value="Genomic_DNA"/>
</dbReference>
<accession>A0A804JGE3</accession>
<evidence type="ECO:0000256" key="1">
    <source>
        <dbReference type="SAM" id="MobiDB-lite"/>
    </source>
</evidence>
<feature type="compositionally biased region" description="Low complexity" evidence="1">
    <location>
        <begin position="92"/>
        <end position="102"/>
    </location>
</feature>